<dbReference type="PROSITE" id="PS51123">
    <property type="entry name" value="OMPA_2"/>
    <property type="match status" value="1"/>
</dbReference>
<dbReference type="EMBL" id="JANWGH010000002">
    <property type="protein sequence ID" value="MCS5490899.1"/>
    <property type="molecule type" value="Genomic_DNA"/>
</dbReference>
<dbReference type="Pfam" id="PF00691">
    <property type="entry name" value="OmpA"/>
    <property type="match status" value="1"/>
</dbReference>
<evidence type="ECO:0000313" key="3">
    <source>
        <dbReference type="EMBL" id="MCS5490899.1"/>
    </source>
</evidence>
<gene>
    <name evidence="3" type="ORF">NY014_10675</name>
</gene>
<evidence type="ECO:0000259" key="2">
    <source>
        <dbReference type="PROSITE" id="PS51123"/>
    </source>
</evidence>
<dbReference type="CDD" id="cd07185">
    <property type="entry name" value="OmpA_C-like"/>
    <property type="match status" value="1"/>
</dbReference>
<dbReference type="SUPFAM" id="SSF103088">
    <property type="entry name" value="OmpA-like"/>
    <property type="match status" value="1"/>
</dbReference>
<proteinExistence type="predicted"/>
<comment type="caution">
    <text evidence="3">The sequence shown here is derived from an EMBL/GenBank/DDBJ whole genome shotgun (WGS) entry which is preliminary data.</text>
</comment>
<name>A0ABT2G6M0_9BACT</name>
<reference evidence="3 4" key="1">
    <citation type="submission" date="2022-08" db="EMBL/GenBank/DDBJ databases">
        <title>Algoriphagus sp. CAU 1643 isolated from mud.</title>
        <authorList>
            <person name="Kim W."/>
        </authorList>
    </citation>
    <scope>NUCLEOTIDE SEQUENCE [LARGE SCALE GENOMIC DNA]</scope>
    <source>
        <strain evidence="3 4">CAU 1643</strain>
    </source>
</reference>
<dbReference type="Gene3D" id="3.30.1330.60">
    <property type="entry name" value="OmpA-like domain"/>
    <property type="match status" value="1"/>
</dbReference>
<sequence length="790" mass="88695">MKKLFSIFAFLLLVSPIYSQQYGYKWRFGFSAGTTNYFGDIRPLGVKNFDQFTKLYKRYDNYSQNLSYQASIEYALGNSIGLMFTAGSYQFGSSDRFVKNDGTLYTEGENFNRALNFQTNLIDAGLSFVIKPDNNWLLSGKSIFAPYLTLGMGVQSFDVYGDLLDANGNRYNYKNLNVIPDGTFETNLRDIETEIPGGYKRATLYANLGLGFRIRVAKGIEIFAQSDFKRAATDYLDDVSGVYRLEYDNDFQEYAALPGTNVPTFDNPYRGNRNGRGDWYIYHGIGVKFSLGATKESFQPPVISQRYTFVPDELLKKQMEKADSIRAYGVSPTPVTNNYFTVIQLPSWEQKGFQRDSSALDSAALAQLDLIRDSIESQREGIQLELLGAQREISQIDETIALAQRDTTVSEAVTESRLTSLESERSASMERLTNLNSIDSQLAFKLDSIEAVKANEQIQYLDSAAMVRQLLIYPGQVSKILYSASGNTELYLDSLAINDSTQQAARTRTAASDDTMTREEFEEKMDEFRSEMLQAQATRDSAMMMAFASRIPEQQSYEPQETEPQEVLINTEAVDEKTAKKLEKNRKKQEKLDKKNNELLKDALLVGGTAATTAAIANSRDRRMEEEQARRDSLLMAQIQADSILIDSLQRMVAISPETVTDTVFIENTVPSTSHALLNQSKVEVFFGINQTEIADSEKEKLMKVKEILDTNPDLGLELIGFADNTGTVSYNLQISGKRVESVKNHFISLGIDPARISSDVGGLIIRGASKGSVDSDRKVEVRFREWQIP</sequence>
<dbReference type="RefSeq" id="WP_259414574.1">
    <property type="nucleotide sequence ID" value="NZ_JANWGH010000002.1"/>
</dbReference>
<keyword evidence="1" id="KW-0472">Membrane</keyword>
<accession>A0ABT2G6M0</accession>
<feature type="domain" description="OmpA-like" evidence="2">
    <location>
        <begin position="674"/>
        <end position="788"/>
    </location>
</feature>
<protein>
    <submittedName>
        <fullName evidence="3">OmpA family protein</fullName>
    </submittedName>
</protein>
<dbReference type="InterPro" id="IPR036737">
    <property type="entry name" value="OmpA-like_sf"/>
</dbReference>
<evidence type="ECO:0000313" key="4">
    <source>
        <dbReference type="Proteomes" id="UP001206788"/>
    </source>
</evidence>
<dbReference type="InterPro" id="IPR006665">
    <property type="entry name" value="OmpA-like"/>
</dbReference>
<keyword evidence="4" id="KW-1185">Reference proteome</keyword>
<organism evidence="3 4">
    <name type="scientific">Algoriphagus limi</name>
    <dbReference type="NCBI Taxonomy" id="2975273"/>
    <lineage>
        <taxon>Bacteria</taxon>
        <taxon>Pseudomonadati</taxon>
        <taxon>Bacteroidota</taxon>
        <taxon>Cytophagia</taxon>
        <taxon>Cytophagales</taxon>
        <taxon>Cyclobacteriaceae</taxon>
        <taxon>Algoriphagus</taxon>
    </lineage>
</organism>
<dbReference type="Proteomes" id="UP001206788">
    <property type="component" value="Unassembled WGS sequence"/>
</dbReference>
<evidence type="ECO:0000256" key="1">
    <source>
        <dbReference type="PROSITE-ProRule" id="PRU00473"/>
    </source>
</evidence>